<dbReference type="EMBL" id="LFZK01000002">
    <property type="protein sequence ID" value="KYC28981.1"/>
    <property type="molecule type" value="Genomic_DNA"/>
</dbReference>
<keyword evidence="4" id="KW-0812">Transmembrane</keyword>
<sequence>MTQPTHFSNRILRPVKPWFIGLTLLLSIFANMIPVGNLPGIPDWTALILTFWCIREPLKVSMGLAFLLGLTMDVANGSIIGQHALAYVLLAYAANRLSRRILWFPLLQQALQILPLLLLAQLSMLAARLLAGAHFPGLEYFLGSLVSALLWYPLTYLLLLPQYRPAEKDENRPI</sequence>
<dbReference type="OrthoDB" id="5297408at2"/>
<dbReference type="GO" id="GO:0008360">
    <property type="term" value="P:regulation of cell shape"/>
    <property type="evidence" value="ECO:0007669"/>
    <property type="project" value="UniProtKB-KW"/>
</dbReference>
<keyword evidence="3" id="KW-1003">Cell membrane</keyword>
<gene>
    <name evidence="8" type="ORF">ACY05_03825</name>
</gene>
<accession>A0A656Z815</accession>
<comment type="subcellular location">
    <subcellularLocation>
        <location evidence="1">Cell membrane</location>
        <topology evidence="1">Multi-pass membrane protein</topology>
    </subcellularLocation>
</comment>
<dbReference type="GO" id="GO:0005886">
    <property type="term" value="C:plasma membrane"/>
    <property type="evidence" value="ECO:0007669"/>
    <property type="project" value="UniProtKB-SubCell"/>
</dbReference>
<keyword evidence="6" id="KW-1133">Transmembrane helix</keyword>
<evidence type="ECO:0000313" key="8">
    <source>
        <dbReference type="EMBL" id="KYC28981.1"/>
    </source>
</evidence>
<name>A0A656Z815_9PROT</name>
<reference evidence="8 9" key="1">
    <citation type="journal article" date="2016" name="ISME J.">
        <title>Integrated multi-omics analyses reveal the biochemical mechanisms and phylogenetic relevance of anaerobic androgen biodegradation in the environment.</title>
        <authorList>
            <person name="Yang F.C."/>
            <person name="Chen Y.L."/>
            <person name="Tang S.L."/>
            <person name="Yu C.P."/>
            <person name="Wang P.H."/>
            <person name="Ismail W."/>
            <person name="Wang C.H."/>
            <person name="Ding J.Y."/>
            <person name="Yang C.Y."/>
            <person name="Yang C.Y."/>
            <person name="Chiang Y.R."/>
        </authorList>
    </citation>
    <scope>NUCLEOTIDE SEQUENCE [LARGE SCALE GENOMIC DNA]</scope>
    <source>
        <strain evidence="8 9">DSM 13999</strain>
    </source>
</reference>
<dbReference type="Pfam" id="PF04093">
    <property type="entry name" value="MreD"/>
    <property type="match status" value="1"/>
</dbReference>
<proteinExistence type="inferred from homology"/>
<dbReference type="InterPro" id="IPR007227">
    <property type="entry name" value="Cell_shape_determining_MreD"/>
</dbReference>
<dbReference type="PIRSF" id="PIRSF018472">
    <property type="entry name" value="MreD_proteobac"/>
    <property type="match status" value="1"/>
</dbReference>
<evidence type="ECO:0000256" key="4">
    <source>
        <dbReference type="ARBA" id="ARBA00022692"/>
    </source>
</evidence>
<dbReference type="NCBIfam" id="TIGR03426">
    <property type="entry name" value="shape_MreD"/>
    <property type="match status" value="1"/>
</dbReference>
<keyword evidence="7" id="KW-0472">Membrane</keyword>
<keyword evidence="9" id="KW-1185">Reference proteome</keyword>
<dbReference type="RefSeq" id="WP_067171057.1">
    <property type="nucleotide sequence ID" value="NZ_LFZK01000002.1"/>
</dbReference>
<evidence type="ECO:0000256" key="7">
    <source>
        <dbReference type="ARBA" id="ARBA00023136"/>
    </source>
</evidence>
<evidence type="ECO:0000256" key="6">
    <source>
        <dbReference type="ARBA" id="ARBA00022989"/>
    </source>
</evidence>
<dbReference type="InterPro" id="IPR026034">
    <property type="entry name" value="MreD_proteobac"/>
</dbReference>
<evidence type="ECO:0000313" key="9">
    <source>
        <dbReference type="Proteomes" id="UP000243416"/>
    </source>
</evidence>
<comment type="similarity">
    <text evidence="2">Belongs to the MreD family.</text>
</comment>
<organism evidence="8 9">
    <name type="scientific">Sterolibacterium denitrificans</name>
    <dbReference type="NCBI Taxonomy" id="157592"/>
    <lineage>
        <taxon>Bacteria</taxon>
        <taxon>Pseudomonadati</taxon>
        <taxon>Pseudomonadota</taxon>
        <taxon>Betaproteobacteria</taxon>
        <taxon>Nitrosomonadales</taxon>
        <taxon>Sterolibacteriaceae</taxon>
        <taxon>Sterolibacterium</taxon>
    </lineage>
</organism>
<protein>
    <submittedName>
        <fullName evidence="8">Rod shape-determining protein MreD</fullName>
    </submittedName>
</protein>
<keyword evidence="5" id="KW-0133">Cell shape</keyword>
<evidence type="ECO:0000256" key="2">
    <source>
        <dbReference type="ARBA" id="ARBA00007776"/>
    </source>
</evidence>
<dbReference type="PANTHER" id="PTHR37484:SF1">
    <property type="entry name" value="ROD SHAPE-DETERMINING PROTEIN MRED"/>
    <property type="match status" value="1"/>
</dbReference>
<evidence type="ECO:0000256" key="1">
    <source>
        <dbReference type="ARBA" id="ARBA00004651"/>
    </source>
</evidence>
<evidence type="ECO:0000256" key="5">
    <source>
        <dbReference type="ARBA" id="ARBA00022960"/>
    </source>
</evidence>
<dbReference type="Proteomes" id="UP000243416">
    <property type="component" value="Unassembled WGS sequence"/>
</dbReference>
<dbReference type="AlphaFoldDB" id="A0A656Z815"/>
<comment type="caution">
    <text evidence="8">The sequence shown here is derived from an EMBL/GenBank/DDBJ whole genome shotgun (WGS) entry which is preliminary data.</text>
</comment>
<dbReference type="PANTHER" id="PTHR37484">
    <property type="entry name" value="ROD SHAPE-DETERMINING PROTEIN MRED"/>
    <property type="match status" value="1"/>
</dbReference>
<evidence type="ECO:0000256" key="3">
    <source>
        <dbReference type="ARBA" id="ARBA00022475"/>
    </source>
</evidence>